<dbReference type="PANTHER" id="PTHR42796">
    <property type="entry name" value="FUMARYLACETOACETATE HYDROLASE DOMAIN-CONTAINING PROTEIN 2A-RELATED"/>
    <property type="match status" value="1"/>
</dbReference>
<gene>
    <name evidence="4" type="ORF">ILP92_15015</name>
</gene>
<evidence type="ECO:0000256" key="2">
    <source>
        <dbReference type="ARBA" id="ARBA00022723"/>
    </source>
</evidence>
<keyword evidence="5" id="KW-1185">Reference proteome</keyword>
<reference evidence="4" key="1">
    <citation type="submission" date="2020-12" db="EMBL/GenBank/DDBJ databases">
        <title>Bacterial taxonomy.</title>
        <authorList>
            <person name="Pan X."/>
        </authorList>
    </citation>
    <scope>NUCLEOTIDE SEQUENCE</scope>
    <source>
        <strain evidence="4">KCTC 52957</strain>
    </source>
</reference>
<dbReference type="FunFam" id="3.90.850.10:FF:000002">
    <property type="entry name" value="2-hydroxyhepta-2,4-diene-1,7-dioate isomerase"/>
    <property type="match status" value="1"/>
</dbReference>
<accession>A0A934MIA0</accession>
<dbReference type="EMBL" id="JAEKPD010000016">
    <property type="protein sequence ID" value="MBJ3764059.1"/>
    <property type="molecule type" value="Genomic_DNA"/>
</dbReference>
<dbReference type="PANTHER" id="PTHR42796:SF4">
    <property type="entry name" value="FUMARYLACETOACETATE HYDROLASE DOMAIN-CONTAINING PROTEIN 2A"/>
    <property type="match status" value="1"/>
</dbReference>
<keyword evidence="2" id="KW-0479">Metal-binding</keyword>
<dbReference type="Gene3D" id="3.90.850.10">
    <property type="entry name" value="Fumarylacetoacetase-like, C-terminal domain"/>
    <property type="match status" value="1"/>
</dbReference>
<comment type="similarity">
    <text evidence="1">Belongs to the FAH family.</text>
</comment>
<dbReference type="RefSeq" id="WP_198917235.1">
    <property type="nucleotide sequence ID" value="NZ_JAEKPD010000016.1"/>
</dbReference>
<dbReference type="Proteomes" id="UP000642488">
    <property type="component" value="Unassembled WGS sequence"/>
</dbReference>
<comment type="caution">
    <text evidence="4">The sequence shown here is derived from an EMBL/GenBank/DDBJ whole genome shotgun (WGS) entry which is preliminary data.</text>
</comment>
<protein>
    <submittedName>
        <fullName evidence="4">Fumarylacetoacetate hydrolase family protein</fullName>
    </submittedName>
</protein>
<dbReference type="GO" id="GO:0016853">
    <property type="term" value="F:isomerase activity"/>
    <property type="evidence" value="ECO:0007669"/>
    <property type="project" value="UniProtKB-ARBA"/>
</dbReference>
<dbReference type="SUPFAM" id="SSF56529">
    <property type="entry name" value="FAH"/>
    <property type="match status" value="1"/>
</dbReference>
<sequence>MKLLRFGPAGAEKPGHLDDDGQVRDLSGVADDFAGDGVSLEALDRIRATDLSSLPVVADPGRIGPCLARVANFLCVGLNYTQHAIETGAEPPKEPVLFNKTSSCLSGPNDPIRRPNGSQRLDWEVELGIVIGAETWQVSEDDALDRVAGYCIVNDVSERGFQLDHGGQWTKGKSAPTFGPTGPWLVTPDEVGDVQKLALSTTVNGETMQSSNTDDMIFTVRQIVSYMSRFMKLMPGDLICTGTPEGVGMGRSPQVFLKDGDVMELRIDKLGQQRCEVVGT</sequence>
<dbReference type="InterPro" id="IPR051121">
    <property type="entry name" value="FAH"/>
</dbReference>
<evidence type="ECO:0000313" key="5">
    <source>
        <dbReference type="Proteomes" id="UP000642488"/>
    </source>
</evidence>
<evidence type="ECO:0000313" key="4">
    <source>
        <dbReference type="EMBL" id="MBJ3764059.1"/>
    </source>
</evidence>
<dbReference type="GO" id="GO:0016787">
    <property type="term" value="F:hydrolase activity"/>
    <property type="evidence" value="ECO:0007669"/>
    <property type="project" value="UniProtKB-KW"/>
</dbReference>
<dbReference type="GO" id="GO:0046872">
    <property type="term" value="F:metal ion binding"/>
    <property type="evidence" value="ECO:0007669"/>
    <property type="project" value="UniProtKB-KW"/>
</dbReference>
<dbReference type="InterPro" id="IPR036663">
    <property type="entry name" value="Fumarylacetoacetase_C_sf"/>
</dbReference>
<dbReference type="InterPro" id="IPR011234">
    <property type="entry name" value="Fumarylacetoacetase-like_C"/>
</dbReference>
<dbReference type="Pfam" id="PF01557">
    <property type="entry name" value="FAA_hydrolase"/>
    <property type="match status" value="1"/>
</dbReference>
<evidence type="ECO:0000259" key="3">
    <source>
        <dbReference type="Pfam" id="PF01557"/>
    </source>
</evidence>
<name>A0A934MIA0_9RHOB</name>
<organism evidence="4 5">
    <name type="scientific">Palleronia pontilimi</name>
    <dbReference type="NCBI Taxonomy" id="1964209"/>
    <lineage>
        <taxon>Bacteria</taxon>
        <taxon>Pseudomonadati</taxon>
        <taxon>Pseudomonadota</taxon>
        <taxon>Alphaproteobacteria</taxon>
        <taxon>Rhodobacterales</taxon>
        <taxon>Roseobacteraceae</taxon>
        <taxon>Palleronia</taxon>
    </lineage>
</organism>
<dbReference type="GO" id="GO:0019752">
    <property type="term" value="P:carboxylic acid metabolic process"/>
    <property type="evidence" value="ECO:0007669"/>
    <property type="project" value="UniProtKB-ARBA"/>
</dbReference>
<feature type="domain" description="Fumarylacetoacetase-like C-terminal" evidence="3">
    <location>
        <begin position="74"/>
        <end position="278"/>
    </location>
</feature>
<keyword evidence="4" id="KW-0378">Hydrolase</keyword>
<dbReference type="AlphaFoldDB" id="A0A934MIA0"/>
<evidence type="ECO:0000256" key="1">
    <source>
        <dbReference type="ARBA" id="ARBA00010211"/>
    </source>
</evidence>
<proteinExistence type="inferred from homology"/>